<dbReference type="Gene3D" id="1.10.510.10">
    <property type="entry name" value="Transferase(Phosphotransferase) domain 1"/>
    <property type="match status" value="1"/>
</dbReference>
<evidence type="ECO:0000256" key="1">
    <source>
        <dbReference type="SAM" id="MobiDB-lite"/>
    </source>
</evidence>
<name>A0ABD2L7D4_9BILA</name>
<organism evidence="3 4">
    <name type="scientific">Heterodera trifolii</name>
    <dbReference type="NCBI Taxonomy" id="157864"/>
    <lineage>
        <taxon>Eukaryota</taxon>
        <taxon>Metazoa</taxon>
        <taxon>Ecdysozoa</taxon>
        <taxon>Nematoda</taxon>
        <taxon>Chromadorea</taxon>
        <taxon>Rhabditida</taxon>
        <taxon>Tylenchina</taxon>
        <taxon>Tylenchomorpha</taxon>
        <taxon>Tylenchoidea</taxon>
        <taxon>Heteroderidae</taxon>
        <taxon>Heteroderinae</taxon>
        <taxon>Heterodera</taxon>
    </lineage>
</organism>
<reference evidence="3 4" key="1">
    <citation type="submission" date="2024-10" db="EMBL/GenBank/DDBJ databases">
        <authorList>
            <person name="Kim D."/>
        </authorList>
    </citation>
    <scope>NUCLEOTIDE SEQUENCE [LARGE SCALE GENOMIC DNA]</scope>
    <source>
        <strain evidence="3">BH-2024</strain>
    </source>
</reference>
<dbReference type="PANTHER" id="PTHR44167">
    <property type="entry name" value="OVARIAN-SPECIFIC SERINE/THREONINE-PROTEIN KINASE LOK-RELATED"/>
    <property type="match status" value="1"/>
</dbReference>
<dbReference type="InterPro" id="IPR011009">
    <property type="entry name" value="Kinase-like_dom_sf"/>
</dbReference>
<gene>
    <name evidence="3" type="ORF">niasHT_013087</name>
</gene>
<dbReference type="SMART" id="SM00220">
    <property type="entry name" value="S_TKc"/>
    <property type="match status" value="1"/>
</dbReference>
<feature type="compositionally biased region" description="Low complexity" evidence="1">
    <location>
        <begin position="281"/>
        <end position="297"/>
    </location>
</feature>
<dbReference type="SUPFAM" id="SSF56112">
    <property type="entry name" value="Protein kinase-like (PK-like)"/>
    <property type="match status" value="1"/>
</dbReference>
<keyword evidence="4" id="KW-1185">Reference proteome</keyword>
<evidence type="ECO:0000313" key="4">
    <source>
        <dbReference type="Proteomes" id="UP001620626"/>
    </source>
</evidence>
<dbReference type="Pfam" id="PF00069">
    <property type="entry name" value="Pkinase"/>
    <property type="match status" value="1"/>
</dbReference>
<comment type="caution">
    <text evidence="3">The sequence shown here is derived from an EMBL/GenBank/DDBJ whole genome shotgun (WGS) entry which is preliminary data.</text>
</comment>
<evidence type="ECO:0000313" key="3">
    <source>
        <dbReference type="EMBL" id="KAL3111063.1"/>
    </source>
</evidence>
<dbReference type="AlphaFoldDB" id="A0ABD2L7D4"/>
<proteinExistence type="predicted"/>
<dbReference type="EMBL" id="JBICBT010000522">
    <property type="protein sequence ID" value="KAL3111063.1"/>
    <property type="molecule type" value="Genomic_DNA"/>
</dbReference>
<accession>A0ABD2L7D4</accession>
<protein>
    <recommendedName>
        <fullName evidence="2">Protein kinase domain-containing protein</fullName>
    </recommendedName>
</protein>
<sequence length="370" mass="42659">MKTFKYTSEKLVQPNKLMEIKYLASNLREKEIYIGFTGKNANLPKNKCVIIKIYNKDGHTQYENSVKILNKLKEVADPKNEHFIDLIDYGNFDEKYLTIFELGERDVEEELAEDIMKPLVEFHKVGIHLDFKPSNLIVVEKMVELKQKKTKLFGGTKEYLEKVKVNTFKLIDFDGSVLYSNGEKMGKIRSDFNGYTDDFAAPELLQNLSVFEEDHVEVNPKMDIWSAGIMILQSLLIPKRKWHGIGFIFEKITKIGQLFRCAKFNSATDNEKKELFAKHGQNANANQQSSAESSSETSSEEENDVGLAKRVLLELLRLPDECAHPGEKDWWKNYWGVIVDILSIWTEMPEIVFLSVVSEGKMYIKSKSFE</sequence>
<feature type="domain" description="Protein kinase" evidence="2">
    <location>
        <begin position="1"/>
        <end position="299"/>
    </location>
</feature>
<dbReference type="PANTHER" id="PTHR44167:SF24">
    <property type="entry name" value="SERINE_THREONINE-PROTEIN KINASE CHK2"/>
    <property type="match status" value="1"/>
</dbReference>
<dbReference type="PROSITE" id="PS50011">
    <property type="entry name" value="PROTEIN_KINASE_DOM"/>
    <property type="match status" value="1"/>
</dbReference>
<evidence type="ECO:0000259" key="2">
    <source>
        <dbReference type="PROSITE" id="PS50011"/>
    </source>
</evidence>
<dbReference type="InterPro" id="IPR000719">
    <property type="entry name" value="Prot_kinase_dom"/>
</dbReference>
<dbReference type="Proteomes" id="UP001620626">
    <property type="component" value="Unassembled WGS sequence"/>
</dbReference>
<feature type="region of interest" description="Disordered" evidence="1">
    <location>
        <begin position="280"/>
        <end position="304"/>
    </location>
</feature>